<feature type="region of interest" description="Disordered" evidence="1">
    <location>
        <begin position="29"/>
        <end position="61"/>
    </location>
</feature>
<evidence type="ECO:0000256" key="1">
    <source>
        <dbReference type="SAM" id="MobiDB-lite"/>
    </source>
</evidence>
<keyword evidence="3" id="KW-1185">Reference proteome</keyword>
<reference evidence="2" key="1">
    <citation type="journal article" date="2023" name="Mol. Phylogenet. Evol.">
        <title>Genome-scale phylogeny and comparative genomics of the fungal order Sordariales.</title>
        <authorList>
            <person name="Hensen N."/>
            <person name="Bonometti L."/>
            <person name="Westerberg I."/>
            <person name="Brannstrom I.O."/>
            <person name="Guillou S."/>
            <person name="Cros-Aarteil S."/>
            <person name="Calhoun S."/>
            <person name="Haridas S."/>
            <person name="Kuo A."/>
            <person name="Mondo S."/>
            <person name="Pangilinan J."/>
            <person name="Riley R."/>
            <person name="LaButti K."/>
            <person name="Andreopoulos B."/>
            <person name="Lipzen A."/>
            <person name="Chen C."/>
            <person name="Yan M."/>
            <person name="Daum C."/>
            <person name="Ng V."/>
            <person name="Clum A."/>
            <person name="Steindorff A."/>
            <person name="Ohm R.A."/>
            <person name="Martin F."/>
            <person name="Silar P."/>
            <person name="Natvig D.O."/>
            <person name="Lalanne C."/>
            <person name="Gautier V."/>
            <person name="Ament-Velasquez S.L."/>
            <person name="Kruys A."/>
            <person name="Hutchinson M.I."/>
            <person name="Powell A.J."/>
            <person name="Barry K."/>
            <person name="Miller A.N."/>
            <person name="Grigoriev I.V."/>
            <person name="Debuchy R."/>
            <person name="Gladieux P."/>
            <person name="Hiltunen Thoren M."/>
            <person name="Johannesson H."/>
        </authorList>
    </citation>
    <scope>NUCLEOTIDE SEQUENCE</scope>
    <source>
        <strain evidence="2">CBS 168.71</strain>
    </source>
</reference>
<evidence type="ECO:0000313" key="2">
    <source>
        <dbReference type="EMBL" id="KAK3295925.1"/>
    </source>
</evidence>
<dbReference type="EMBL" id="JAUEPN010000004">
    <property type="protein sequence ID" value="KAK3295925.1"/>
    <property type="molecule type" value="Genomic_DNA"/>
</dbReference>
<dbReference type="Proteomes" id="UP001278766">
    <property type="component" value="Unassembled WGS sequence"/>
</dbReference>
<protein>
    <submittedName>
        <fullName evidence="2">Uncharacterized protein</fullName>
    </submittedName>
</protein>
<evidence type="ECO:0000313" key="3">
    <source>
        <dbReference type="Proteomes" id="UP001278766"/>
    </source>
</evidence>
<feature type="compositionally biased region" description="Low complexity" evidence="1">
    <location>
        <begin position="124"/>
        <end position="136"/>
    </location>
</feature>
<proteinExistence type="predicted"/>
<organism evidence="2 3">
    <name type="scientific">Chaetomium fimeti</name>
    <dbReference type="NCBI Taxonomy" id="1854472"/>
    <lineage>
        <taxon>Eukaryota</taxon>
        <taxon>Fungi</taxon>
        <taxon>Dikarya</taxon>
        <taxon>Ascomycota</taxon>
        <taxon>Pezizomycotina</taxon>
        <taxon>Sordariomycetes</taxon>
        <taxon>Sordariomycetidae</taxon>
        <taxon>Sordariales</taxon>
        <taxon>Chaetomiaceae</taxon>
        <taxon>Chaetomium</taxon>
    </lineage>
</organism>
<feature type="compositionally biased region" description="Polar residues" evidence="1">
    <location>
        <begin position="44"/>
        <end position="61"/>
    </location>
</feature>
<accession>A0AAE0LSR2</accession>
<dbReference type="AlphaFoldDB" id="A0AAE0LSR2"/>
<dbReference type="RefSeq" id="XP_062659439.1">
    <property type="nucleotide sequence ID" value="XM_062798563.1"/>
</dbReference>
<feature type="region of interest" description="Disordered" evidence="1">
    <location>
        <begin position="117"/>
        <end position="136"/>
    </location>
</feature>
<name>A0AAE0LSR2_9PEZI</name>
<reference evidence="2" key="2">
    <citation type="submission" date="2023-06" db="EMBL/GenBank/DDBJ databases">
        <authorList>
            <consortium name="Lawrence Berkeley National Laboratory"/>
            <person name="Haridas S."/>
            <person name="Hensen N."/>
            <person name="Bonometti L."/>
            <person name="Westerberg I."/>
            <person name="Brannstrom I.O."/>
            <person name="Guillou S."/>
            <person name="Cros-Aarteil S."/>
            <person name="Calhoun S."/>
            <person name="Kuo A."/>
            <person name="Mondo S."/>
            <person name="Pangilinan J."/>
            <person name="Riley R."/>
            <person name="Labutti K."/>
            <person name="Andreopoulos B."/>
            <person name="Lipzen A."/>
            <person name="Chen C."/>
            <person name="Yanf M."/>
            <person name="Daum C."/>
            <person name="Ng V."/>
            <person name="Clum A."/>
            <person name="Steindorff A."/>
            <person name="Ohm R."/>
            <person name="Martin F."/>
            <person name="Silar P."/>
            <person name="Natvig D."/>
            <person name="Lalanne C."/>
            <person name="Gautier V."/>
            <person name="Ament-Velasquez S.L."/>
            <person name="Kruys A."/>
            <person name="Hutchinson M.I."/>
            <person name="Powell A.J."/>
            <person name="Barry K."/>
            <person name="Miller A.N."/>
            <person name="Grigoriev I.V."/>
            <person name="Debuchy R."/>
            <person name="Gladieux P."/>
            <person name="Thoren M.H."/>
            <person name="Johannesson H."/>
        </authorList>
    </citation>
    <scope>NUCLEOTIDE SEQUENCE</scope>
    <source>
        <strain evidence="2">CBS 168.71</strain>
    </source>
</reference>
<sequence>MCMLFVCCGFNPGALRAASQVGTSIQRPITSRVPPSVPSYTARPLTTSQQFSSPQRSGLPSSRRTSVLLYCFIISIPSPQPDTAPSMSSSGIWLLPKDTGVPVPSCLQHGLSDTLHESHARTTSAKPSLSSSSGISVERCLCPPPIGDRSTTVPAAVLAPIKGLLTSSFSFPHIPGSEKPWRWV</sequence>
<dbReference type="GeneID" id="87835511"/>
<gene>
    <name evidence="2" type="ORF">B0H64DRAFT_159210</name>
</gene>
<comment type="caution">
    <text evidence="2">The sequence shown here is derived from an EMBL/GenBank/DDBJ whole genome shotgun (WGS) entry which is preliminary data.</text>
</comment>